<reference evidence="1 2" key="1">
    <citation type="submission" date="2015-08" db="EMBL/GenBank/DDBJ databases">
        <title>Next Generation Sequencing and Analysis of the Genome of Puccinia sorghi L Schw, the Causal Agent of Maize Common Rust.</title>
        <authorList>
            <person name="Rochi L."/>
            <person name="Burguener G."/>
            <person name="Darino M."/>
            <person name="Turjanski A."/>
            <person name="Kreff E."/>
            <person name="Dieguez M.J."/>
            <person name="Sacco F."/>
        </authorList>
    </citation>
    <scope>NUCLEOTIDE SEQUENCE [LARGE SCALE GENOMIC DNA]</scope>
    <source>
        <strain evidence="1 2">RO10H11247</strain>
    </source>
</reference>
<keyword evidence="2" id="KW-1185">Reference proteome</keyword>
<dbReference type="InterPro" id="IPR036397">
    <property type="entry name" value="RNaseH_sf"/>
</dbReference>
<sequence length="222" mass="25353">MDFISQLPWSNGYDAILFDVDCFSKMSLFIQTKTTCTSSDLADLFFEHVFSKHGLPENIVSNCGSFTTFQQIIQSLMDRLKESTKYSNNIFKFLSTINRMIGASDSLWQNFPKTMQFIPQLNNPPSKPFTAEILYLNLFTSRPLLLLQVTFPTSSIFKRTFKSILKQPVKATSNKPTIYDSNLLLSALVILSGLMLATFKQQDQLQNFQKESSFLSKSNQLF</sequence>
<dbReference type="VEuPathDB" id="FungiDB:VP01_2222g2"/>
<dbReference type="Gene3D" id="3.30.420.10">
    <property type="entry name" value="Ribonuclease H-like superfamily/Ribonuclease H"/>
    <property type="match status" value="1"/>
</dbReference>
<dbReference type="GO" id="GO:0003676">
    <property type="term" value="F:nucleic acid binding"/>
    <property type="evidence" value="ECO:0007669"/>
    <property type="project" value="InterPro"/>
</dbReference>
<proteinExistence type="predicted"/>
<accession>A0A0L6V9C8</accession>
<dbReference type="InterPro" id="IPR012337">
    <property type="entry name" value="RNaseH-like_sf"/>
</dbReference>
<protein>
    <submittedName>
        <fullName evidence="1">Putative retrotransposon nucleocapsid protein</fullName>
    </submittedName>
</protein>
<name>A0A0L6V9C8_9BASI</name>
<dbReference type="AlphaFoldDB" id="A0A0L6V9C8"/>
<organism evidence="1 2">
    <name type="scientific">Puccinia sorghi</name>
    <dbReference type="NCBI Taxonomy" id="27349"/>
    <lineage>
        <taxon>Eukaryota</taxon>
        <taxon>Fungi</taxon>
        <taxon>Dikarya</taxon>
        <taxon>Basidiomycota</taxon>
        <taxon>Pucciniomycotina</taxon>
        <taxon>Pucciniomycetes</taxon>
        <taxon>Pucciniales</taxon>
        <taxon>Pucciniaceae</taxon>
        <taxon>Puccinia</taxon>
    </lineage>
</organism>
<dbReference type="OrthoDB" id="2273864at2759"/>
<dbReference type="Proteomes" id="UP000037035">
    <property type="component" value="Unassembled WGS sequence"/>
</dbReference>
<dbReference type="EMBL" id="LAVV01007084">
    <property type="protein sequence ID" value="KNZ57167.1"/>
    <property type="molecule type" value="Genomic_DNA"/>
</dbReference>
<dbReference type="SUPFAM" id="SSF53098">
    <property type="entry name" value="Ribonuclease H-like"/>
    <property type="match status" value="1"/>
</dbReference>
<gene>
    <name evidence="1" type="ORF">VP01_2222g2</name>
</gene>
<evidence type="ECO:0000313" key="1">
    <source>
        <dbReference type="EMBL" id="KNZ57167.1"/>
    </source>
</evidence>
<comment type="caution">
    <text evidence="1">The sequence shown here is derived from an EMBL/GenBank/DDBJ whole genome shotgun (WGS) entry which is preliminary data.</text>
</comment>
<evidence type="ECO:0000313" key="2">
    <source>
        <dbReference type="Proteomes" id="UP000037035"/>
    </source>
</evidence>